<dbReference type="PANTHER" id="PTHR37534:SF46">
    <property type="entry name" value="ZN(II)2CYS6 TRANSCRIPTION FACTOR (EUROFUNG)"/>
    <property type="match status" value="1"/>
</dbReference>
<dbReference type="InterPro" id="IPR001138">
    <property type="entry name" value="Zn2Cys6_DnaBD"/>
</dbReference>
<keyword evidence="5" id="KW-0539">Nucleus</keyword>
<dbReference type="Proteomes" id="UP000190312">
    <property type="component" value="Unassembled WGS sequence"/>
</dbReference>
<organism evidence="8 9">
    <name type="scientific">Aspergillus oryzae</name>
    <name type="common">Yellow koji mold</name>
    <dbReference type="NCBI Taxonomy" id="5062"/>
    <lineage>
        <taxon>Eukaryota</taxon>
        <taxon>Fungi</taxon>
        <taxon>Dikarya</taxon>
        <taxon>Ascomycota</taxon>
        <taxon>Pezizomycotina</taxon>
        <taxon>Eurotiomycetes</taxon>
        <taxon>Eurotiomycetidae</taxon>
        <taxon>Eurotiales</taxon>
        <taxon>Aspergillaceae</taxon>
        <taxon>Aspergillus</taxon>
        <taxon>Aspergillus subgen. Circumdati</taxon>
    </lineage>
</organism>
<evidence type="ECO:0000256" key="2">
    <source>
        <dbReference type="ARBA" id="ARBA00023015"/>
    </source>
</evidence>
<dbReference type="VEuPathDB" id="FungiDB:AO090124000004"/>
<dbReference type="SUPFAM" id="SSF57701">
    <property type="entry name" value="Zn2/Cys6 DNA-binding domain"/>
    <property type="match status" value="1"/>
</dbReference>
<comment type="caution">
    <text evidence="8">The sequence shown here is derived from an EMBL/GenBank/DDBJ whole genome shotgun (WGS) entry which is preliminary data.</text>
</comment>
<dbReference type="GO" id="GO:0005634">
    <property type="term" value="C:nucleus"/>
    <property type="evidence" value="ECO:0007669"/>
    <property type="project" value="UniProtKB-SubCell"/>
</dbReference>
<dbReference type="SMART" id="SM00066">
    <property type="entry name" value="GAL4"/>
    <property type="match status" value="1"/>
</dbReference>
<dbReference type="GO" id="GO:0003677">
    <property type="term" value="F:DNA binding"/>
    <property type="evidence" value="ECO:0007669"/>
    <property type="project" value="UniProtKB-KW"/>
</dbReference>
<feature type="compositionally biased region" description="Polar residues" evidence="6">
    <location>
        <begin position="152"/>
        <end position="173"/>
    </location>
</feature>
<keyword evidence="3" id="KW-0238">DNA-binding</keyword>
<evidence type="ECO:0000313" key="8">
    <source>
        <dbReference type="EMBL" id="OOO05694.1"/>
    </source>
</evidence>
<evidence type="ECO:0000256" key="6">
    <source>
        <dbReference type="SAM" id="MobiDB-lite"/>
    </source>
</evidence>
<evidence type="ECO:0000256" key="4">
    <source>
        <dbReference type="ARBA" id="ARBA00023163"/>
    </source>
</evidence>
<evidence type="ECO:0000313" key="9">
    <source>
        <dbReference type="Proteomes" id="UP000190312"/>
    </source>
</evidence>
<dbReference type="Gene3D" id="4.10.240.10">
    <property type="entry name" value="Zn(2)-C6 fungal-type DNA-binding domain"/>
    <property type="match status" value="1"/>
</dbReference>
<dbReference type="PROSITE" id="PS50048">
    <property type="entry name" value="ZN2_CY6_FUNGAL_2"/>
    <property type="match status" value="1"/>
</dbReference>
<evidence type="ECO:0000259" key="7">
    <source>
        <dbReference type="PROSITE" id="PS50048"/>
    </source>
</evidence>
<feature type="region of interest" description="Disordered" evidence="6">
    <location>
        <begin position="101"/>
        <end position="203"/>
    </location>
</feature>
<name>A0A1S9DA18_ASPOZ</name>
<dbReference type="Pfam" id="PF00172">
    <property type="entry name" value="Zn_clus"/>
    <property type="match status" value="1"/>
</dbReference>
<protein>
    <recommendedName>
        <fullName evidence="7">Zn(2)-C6 fungal-type domain-containing protein</fullName>
    </recommendedName>
</protein>
<evidence type="ECO:0000256" key="5">
    <source>
        <dbReference type="ARBA" id="ARBA00023242"/>
    </source>
</evidence>
<proteinExistence type="predicted"/>
<feature type="domain" description="Zn(2)-C6 fungal-type" evidence="7">
    <location>
        <begin position="13"/>
        <end position="41"/>
    </location>
</feature>
<keyword evidence="4" id="KW-0804">Transcription</keyword>
<sequence length="647" mass="72441">MGERKHRYTTFSGCWTCKARKVKCDENPLGCGSCLRLGLTCGGYDIQLQWMSSDAGRRPNRNLSARVGRRRIGAGWTSILQFKADEIDEFLTRVNEEASRGVSTTHGPFTAFSVDRNRSNHRTSPVSPAEQALSGDSNGAVTAEGCPEGTPNCESNPHELNNQIPSLPSNSRLTPIDNLSLPSRTAGSQDDEHPEPGFQSHFAQDNQGLQTDSSEGVNDIAPCDTDILPNVEVSLLQQPQMFLSSSWKANELFHHYVTNVADILLPVTHPGNPYRSMYAPAALEGSLYFESGAFNAAPNIGLCIFHSLISTSAFHLHRCYNFKSEYYRLGIIHRQLALESLQMVLMKDVPLLNYKTILVALLSMVTIGVMEGSIIDFRVHLQGISNFQGPRRKWQVITAETRQLNTQSAFLNLLARTTSSFTPSPWLPNRELRQREQDSLTSNDNRSYCYEFTFGITADIAAAIQEITDLYECLQFYRQAQAPIPEGLLEVCEDLGDRLLSWTLSADKVPSFNDRGTDELNIFKHHSHAWHGAALIFYLNCIQGAKPQDLVDEVATVASHMLAVEEIKSKHIANQMAPISWPAFIASCCALNREPWEAWWLDVQKYGIGSIRRQYTIVQEIWSEMDTNSSEGWLQILHRRDIQVLAA</sequence>
<dbReference type="InterPro" id="IPR036864">
    <property type="entry name" value="Zn2-C6_fun-type_DNA-bd_sf"/>
</dbReference>
<reference evidence="8 9" key="1">
    <citation type="submission" date="2016-10" db="EMBL/GenBank/DDBJ databases">
        <title>Genome sequencing of Aspergillus oryzae BCC7051.</title>
        <authorList>
            <person name="Thammarongtham C."/>
            <person name="Vorapreeda T."/>
            <person name="Nookaew I."/>
            <person name="Srisuk T."/>
            <person name="Land M."/>
            <person name="Jeennor S."/>
            <person name="Laoteng K."/>
        </authorList>
    </citation>
    <scope>NUCLEOTIDE SEQUENCE [LARGE SCALE GENOMIC DNA]</scope>
    <source>
        <strain evidence="8 9">BCC7051</strain>
    </source>
</reference>
<gene>
    <name evidence="8" type="ORF">OAory_01072100</name>
</gene>
<dbReference type="AlphaFoldDB" id="A0A1S9DA18"/>
<comment type="subcellular location">
    <subcellularLocation>
        <location evidence="1">Nucleus</location>
    </subcellularLocation>
</comment>
<keyword evidence="2" id="KW-0805">Transcription regulation</keyword>
<dbReference type="GO" id="GO:0009893">
    <property type="term" value="P:positive regulation of metabolic process"/>
    <property type="evidence" value="ECO:0007669"/>
    <property type="project" value="UniProtKB-ARBA"/>
</dbReference>
<dbReference type="PANTHER" id="PTHR37534">
    <property type="entry name" value="TRANSCRIPTIONAL ACTIVATOR PROTEIN UGA3"/>
    <property type="match status" value="1"/>
</dbReference>
<dbReference type="GO" id="GO:0000981">
    <property type="term" value="F:DNA-binding transcription factor activity, RNA polymerase II-specific"/>
    <property type="evidence" value="ECO:0007669"/>
    <property type="project" value="InterPro"/>
</dbReference>
<dbReference type="CDD" id="cd00067">
    <property type="entry name" value="GAL4"/>
    <property type="match status" value="1"/>
</dbReference>
<evidence type="ECO:0000256" key="1">
    <source>
        <dbReference type="ARBA" id="ARBA00004123"/>
    </source>
</evidence>
<dbReference type="OrthoDB" id="3477330at2759"/>
<evidence type="ECO:0000256" key="3">
    <source>
        <dbReference type="ARBA" id="ARBA00023125"/>
    </source>
</evidence>
<dbReference type="GO" id="GO:0008270">
    <property type="term" value="F:zinc ion binding"/>
    <property type="evidence" value="ECO:0007669"/>
    <property type="project" value="InterPro"/>
</dbReference>
<dbReference type="Pfam" id="PF11951">
    <property type="entry name" value="Fungal_trans_2"/>
    <property type="match status" value="1"/>
</dbReference>
<accession>A0A1S9DA18</accession>
<dbReference type="PROSITE" id="PS00463">
    <property type="entry name" value="ZN2_CY6_FUNGAL_1"/>
    <property type="match status" value="1"/>
</dbReference>
<dbReference type="EMBL" id="MKZY01000009">
    <property type="protein sequence ID" value="OOO05694.1"/>
    <property type="molecule type" value="Genomic_DNA"/>
</dbReference>
<dbReference type="InterPro" id="IPR021858">
    <property type="entry name" value="Fun_TF"/>
</dbReference>